<feature type="compositionally biased region" description="Basic and acidic residues" evidence="1">
    <location>
        <begin position="153"/>
        <end position="171"/>
    </location>
</feature>
<dbReference type="AlphaFoldDB" id="A0A9P1M3K9"/>
<reference evidence="2" key="1">
    <citation type="submission" date="2022-10" db="EMBL/GenBank/DDBJ databases">
        <authorList>
            <person name="Chen Y."/>
            <person name="Dougan E. K."/>
            <person name="Chan C."/>
            <person name="Rhodes N."/>
            <person name="Thang M."/>
        </authorList>
    </citation>
    <scope>NUCLEOTIDE SEQUENCE</scope>
</reference>
<name>A0A9P1M3K9_9DINO</name>
<keyword evidence="4" id="KW-1185">Reference proteome</keyword>
<dbReference type="OrthoDB" id="441570at2759"/>
<dbReference type="Pfam" id="PF05811">
    <property type="entry name" value="DUF842"/>
    <property type="match status" value="1"/>
</dbReference>
<feature type="region of interest" description="Disordered" evidence="1">
    <location>
        <begin position="132"/>
        <end position="270"/>
    </location>
</feature>
<protein>
    <submittedName>
        <fullName evidence="3">Protein FAM136A</fullName>
    </submittedName>
</protein>
<organism evidence="2">
    <name type="scientific">Cladocopium goreaui</name>
    <dbReference type="NCBI Taxonomy" id="2562237"/>
    <lineage>
        <taxon>Eukaryota</taxon>
        <taxon>Sar</taxon>
        <taxon>Alveolata</taxon>
        <taxon>Dinophyceae</taxon>
        <taxon>Suessiales</taxon>
        <taxon>Symbiodiniaceae</taxon>
        <taxon>Cladocopium</taxon>
    </lineage>
</organism>
<accession>A0A9P1M3K9</accession>
<evidence type="ECO:0000313" key="4">
    <source>
        <dbReference type="Proteomes" id="UP001152797"/>
    </source>
</evidence>
<sequence>MPPSMEEESKKLKAAFEEMQSRVLKAMLPVEKKAAQCTLGCYGDMSDPTAVHTCAQRCQSSLERTGKRIQNELQAMQTSVQSCQQSVMARVNPKMEMAQNEGKAQQIQKIEAEFNEGITRCFKEALEQFPGVEGTRQPVFDSPDPAGPAEEEAEKREAGGRDEKGKGKGRPEWNPGLARNLDLEAEKSGGRGRMQWYRDHDDRQESGGQRRRGGSPDNWKHDMFEEMAKAPEPKKEEAKKADEEEKNEKPKAKEDKEEEEAEEASDSDDN</sequence>
<evidence type="ECO:0000313" key="2">
    <source>
        <dbReference type="EMBL" id="CAI4020061.1"/>
    </source>
</evidence>
<proteinExistence type="predicted"/>
<evidence type="ECO:0000313" key="3">
    <source>
        <dbReference type="EMBL" id="CAL4807373.1"/>
    </source>
</evidence>
<dbReference type="EMBL" id="CAMXCT020006788">
    <property type="protein sequence ID" value="CAL1173436.1"/>
    <property type="molecule type" value="Genomic_DNA"/>
</dbReference>
<feature type="compositionally biased region" description="Acidic residues" evidence="1">
    <location>
        <begin position="256"/>
        <end position="270"/>
    </location>
</feature>
<gene>
    <name evidence="2" type="ORF">C1SCF055_LOCUS44510</name>
</gene>
<feature type="compositionally biased region" description="Basic and acidic residues" evidence="1">
    <location>
        <begin position="218"/>
        <end position="255"/>
    </location>
</feature>
<dbReference type="EMBL" id="CAMXCT010006788">
    <property type="protein sequence ID" value="CAI4020061.1"/>
    <property type="molecule type" value="Genomic_DNA"/>
</dbReference>
<reference evidence="3 4" key="2">
    <citation type="submission" date="2024-05" db="EMBL/GenBank/DDBJ databases">
        <authorList>
            <person name="Chen Y."/>
            <person name="Shah S."/>
            <person name="Dougan E. K."/>
            <person name="Thang M."/>
            <person name="Chan C."/>
        </authorList>
    </citation>
    <scope>NUCLEOTIDE SEQUENCE [LARGE SCALE GENOMIC DNA]</scope>
</reference>
<dbReference type="InterPro" id="IPR008560">
    <property type="entry name" value="DUF842_euk"/>
</dbReference>
<dbReference type="EMBL" id="CAMXCT030006788">
    <property type="protein sequence ID" value="CAL4807373.1"/>
    <property type="molecule type" value="Genomic_DNA"/>
</dbReference>
<dbReference type="Proteomes" id="UP001152797">
    <property type="component" value="Unassembled WGS sequence"/>
</dbReference>
<comment type="caution">
    <text evidence="2">The sequence shown here is derived from an EMBL/GenBank/DDBJ whole genome shotgun (WGS) entry which is preliminary data.</text>
</comment>
<feature type="compositionally biased region" description="Basic and acidic residues" evidence="1">
    <location>
        <begin position="196"/>
        <end position="205"/>
    </location>
</feature>
<evidence type="ECO:0000256" key="1">
    <source>
        <dbReference type="SAM" id="MobiDB-lite"/>
    </source>
</evidence>